<dbReference type="Proteomes" id="UP000467700">
    <property type="component" value="Unassembled WGS sequence"/>
</dbReference>
<protein>
    <submittedName>
        <fullName evidence="2">Uncharacterized protein</fullName>
    </submittedName>
</protein>
<dbReference type="EMBL" id="CACVBS010000041">
    <property type="protein sequence ID" value="CAA7263704.1"/>
    <property type="molecule type" value="Genomic_DNA"/>
</dbReference>
<name>A0A8S0W5R0_CYCAE</name>
<evidence type="ECO:0000313" key="2">
    <source>
        <dbReference type="EMBL" id="CAA7263704.1"/>
    </source>
</evidence>
<feature type="region of interest" description="Disordered" evidence="1">
    <location>
        <begin position="260"/>
        <end position="280"/>
    </location>
</feature>
<dbReference type="AlphaFoldDB" id="A0A8S0W5R0"/>
<accession>A0A8S0W5R0</accession>
<keyword evidence="3" id="KW-1185">Reference proteome</keyword>
<comment type="caution">
    <text evidence="2">The sequence shown here is derived from an EMBL/GenBank/DDBJ whole genome shotgun (WGS) entry which is preliminary data.</text>
</comment>
<proteinExistence type="predicted"/>
<sequence>MGLEPAAIVVPPSSTLYKVHPVHCDKPPTTPMESQPEDPMAPTQPLPLPPSKCPATDFSCACEQILACWALKAASSSSIADLAHTATAPPISTAPAPVTMDAACCKYIDLGALIQAKSKQQVTQAGLLMQQSKSTAMQAVEASSVGSAAITDDPLLSTNSMALPDPDCAGLLCFLTFPVCCIMLVEQHIKQEIIFLHQVLIQDIPGIESMLECYVTNCNWTIRHTKELMELTSIHNQDLLHINAHLDQFHARLHNTLATTTDASPTSGSGTPSASNAGDS</sequence>
<evidence type="ECO:0000256" key="1">
    <source>
        <dbReference type="SAM" id="MobiDB-lite"/>
    </source>
</evidence>
<organism evidence="2 3">
    <name type="scientific">Cyclocybe aegerita</name>
    <name type="common">Black poplar mushroom</name>
    <name type="synonym">Agrocybe aegerita</name>
    <dbReference type="NCBI Taxonomy" id="1973307"/>
    <lineage>
        <taxon>Eukaryota</taxon>
        <taxon>Fungi</taxon>
        <taxon>Dikarya</taxon>
        <taxon>Basidiomycota</taxon>
        <taxon>Agaricomycotina</taxon>
        <taxon>Agaricomycetes</taxon>
        <taxon>Agaricomycetidae</taxon>
        <taxon>Agaricales</taxon>
        <taxon>Agaricineae</taxon>
        <taxon>Bolbitiaceae</taxon>
        <taxon>Cyclocybe</taxon>
    </lineage>
</organism>
<reference evidence="2 3" key="1">
    <citation type="submission" date="2020-01" db="EMBL/GenBank/DDBJ databases">
        <authorList>
            <person name="Gupta K D."/>
        </authorList>
    </citation>
    <scope>NUCLEOTIDE SEQUENCE [LARGE SCALE GENOMIC DNA]</scope>
</reference>
<evidence type="ECO:0000313" key="3">
    <source>
        <dbReference type="Proteomes" id="UP000467700"/>
    </source>
</evidence>
<feature type="region of interest" description="Disordered" evidence="1">
    <location>
        <begin position="24"/>
        <end position="48"/>
    </location>
</feature>
<gene>
    <name evidence="2" type="ORF">AAE3_LOCUS6077</name>
</gene>